<dbReference type="InterPro" id="IPR044946">
    <property type="entry name" value="Restrct_endonuc_typeI_TRD_sf"/>
</dbReference>
<dbReference type="InterPro" id="IPR000055">
    <property type="entry name" value="Restrct_endonuc_typeI_TRD"/>
</dbReference>
<dbReference type="RefSeq" id="WP_046513364.1">
    <property type="nucleotide sequence ID" value="NZ_LAYZ01000002.1"/>
</dbReference>
<protein>
    <recommendedName>
        <fullName evidence="5">Type I restriction modification DNA specificity domain-containing protein</fullName>
    </recommendedName>
</protein>
<keyword evidence="3" id="KW-0238">DNA-binding</keyword>
<evidence type="ECO:0000256" key="1">
    <source>
        <dbReference type="ARBA" id="ARBA00010923"/>
    </source>
</evidence>
<dbReference type="OrthoDB" id="9811611at2"/>
<proteinExistence type="inferred from homology"/>
<dbReference type="GO" id="GO:0003677">
    <property type="term" value="F:DNA binding"/>
    <property type="evidence" value="ECO:0007669"/>
    <property type="project" value="UniProtKB-KW"/>
</dbReference>
<dbReference type="AlphaFoldDB" id="A0A0M2SL24"/>
<keyword evidence="4" id="KW-0175">Coiled coil</keyword>
<dbReference type="InterPro" id="IPR052021">
    <property type="entry name" value="Type-I_RS_S_subunit"/>
</dbReference>
<sequence>MKEHYKESGVNWIGKIPAHWEIIKVKNLARNNGSLFIDGDWIESDVIQKTGVRYLTTGNIGPGKFKKQGNNYISEETFHSMNCLKALPGDLAISRLNEPIGRACILPYDEPRYVVAVDIVILRPDSKYDKQYISYCMNTVGYSENAAIMSRGTTMKRISRGGLGNFSIPITSYSEQKLISNFLNQKTSEIDTLIEDKEKLIQLLEEKRQAIITEAVTKGLDPDVQMKDSGVEWIGEIPEHWEVVKLKSKGEIRGRIGYRGYTTEDLVDVGKGAITLGASNINKLNQLDLSQKSFISWEKYYESPEIMVQTNDLIFVQRGSVGRFCIIEDKVENITINPSLLIIKEYIENTKHLYWYLNSNYITNLVTLLTTSTAVPMVSQEQLKNFNIILPPKQEQNKITGYLNHKTKAYDITVNIVNTQINKLKEYRQSLIYEAVTGKIDVQEMLKETEQEEVSSS</sequence>
<evidence type="ECO:0000313" key="7">
    <source>
        <dbReference type="Proteomes" id="UP000034287"/>
    </source>
</evidence>
<dbReference type="STRING" id="1432562.WN59_04585"/>
<dbReference type="Proteomes" id="UP000034287">
    <property type="component" value="Unassembled WGS sequence"/>
</dbReference>
<feature type="domain" description="Type I restriction modification DNA specificity" evidence="5">
    <location>
        <begin position="20"/>
        <end position="198"/>
    </location>
</feature>
<dbReference type="PANTHER" id="PTHR30408">
    <property type="entry name" value="TYPE-1 RESTRICTION ENZYME ECOKI SPECIFICITY PROTEIN"/>
    <property type="match status" value="1"/>
</dbReference>
<dbReference type="Gene3D" id="1.10.287.1120">
    <property type="entry name" value="Bipartite methylase S protein"/>
    <property type="match status" value="1"/>
</dbReference>
<dbReference type="Pfam" id="PF01420">
    <property type="entry name" value="Methylase_S"/>
    <property type="match status" value="2"/>
</dbReference>
<evidence type="ECO:0000259" key="5">
    <source>
        <dbReference type="Pfam" id="PF01420"/>
    </source>
</evidence>
<evidence type="ECO:0000256" key="3">
    <source>
        <dbReference type="ARBA" id="ARBA00023125"/>
    </source>
</evidence>
<dbReference type="Gene3D" id="3.90.220.20">
    <property type="entry name" value="DNA methylase specificity domains"/>
    <property type="match status" value="2"/>
</dbReference>
<comment type="similarity">
    <text evidence="1">Belongs to the type-I restriction system S methylase family.</text>
</comment>
<comment type="caution">
    <text evidence="6">The sequence shown here is derived from an EMBL/GenBank/DDBJ whole genome shotgun (WGS) entry which is preliminary data.</text>
</comment>
<reference evidence="6 7" key="1">
    <citation type="submission" date="2015-04" db="EMBL/GenBank/DDBJ databases">
        <title>Taxonomic description and genome sequence of Salinicoccus sediminis sp. nov., a novel hyper halotolerant bacterium isolated from marine sediment.</title>
        <authorList>
            <person name="Mathan Kumar R."/>
            <person name="Kaur G."/>
            <person name="Kumar N."/>
            <person name="Kumar A."/>
            <person name="Singh N.K."/>
            <person name="Kaur N."/>
            <person name="Mayilraj S."/>
        </authorList>
    </citation>
    <scope>NUCLEOTIDE SEQUENCE [LARGE SCALE GENOMIC DNA]</scope>
    <source>
        <strain evidence="6 7">SV-16</strain>
    </source>
</reference>
<organism evidence="6 7">
    <name type="scientific">Salinicoccus sediminis</name>
    <dbReference type="NCBI Taxonomy" id="1432562"/>
    <lineage>
        <taxon>Bacteria</taxon>
        <taxon>Bacillati</taxon>
        <taxon>Bacillota</taxon>
        <taxon>Bacilli</taxon>
        <taxon>Bacillales</taxon>
        <taxon>Staphylococcaceae</taxon>
        <taxon>Salinicoccus</taxon>
    </lineage>
</organism>
<evidence type="ECO:0000313" key="6">
    <source>
        <dbReference type="EMBL" id="KKK34933.1"/>
    </source>
</evidence>
<evidence type="ECO:0000256" key="2">
    <source>
        <dbReference type="ARBA" id="ARBA00022747"/>
    </source>
</evidence>
<evidence type="ECO:0000256" key="4">
    <source>
        <dbReference type="SAM" id="Coils"/>
    </source>
</evidence>
<dbReference type="SUPFAM" id="SSF116734">
    <property type="entry name" value="DNA methylase specificity domain"/>
    <property type="match status" value="2"/>
</dbReference>
<name>A0A0M2SL24_9STAP</name>
<dbReference type="GO" id="GO:0009307">
    <property type="term" value="P:DNA restriction-modification system"/>
    <property type="evidence" value="ECO:0007669"/>
    <property type="project" value="UniProtKB-KW"/>
</dbReference>
<dbReference type="PATRIC" id="fig|1432562.3.peg.901"/>
<feature type="domain" description="Type I restriction modification DNA specificity" evidence="5">
    <location>
        <begin position="238"/>
        <end position="425"/>
    </location>
</feature>
<accession>A0A0M2SL24</accession>
<feature type="coiled-coil region" evidence="4">
    <location>
        <begin position="183"/>
        <end position="214"/>
    </location>
</feature>
<gene>
    <name evidence="6" type="ORF">WN59_04585</name>
</gene>
<dbReference type="EMBL" id="LAYZ01000002">
    <property type="protein sequence ID" value="KKK34933.1"/>
    <property type="molecule type" value="Genomic_DNA"/>
</dbReference>
<keyword evidence="7" id="KW-1185">Reference proteome</keyword>
<dbReference type="PANTHER" id="PTHR30408:SF12">
    <property type="entry name" value="TYPE I RESTRICTION ENZYME MJAVIII SPECIFICITY SUBUNIT"/>
    <property type="match status" value="1"/>
</dbReference>
<keyword evidence="2" id="KW-0680">Restriction system</keyword>